<proteinExistence type="predicted"/>
<keyword evidence="2" id="KW-1185">Reference proteome</keyword>
<dbReference type="EMBL" id="QNRK01000006">
    <property type="protein sequence ID" value="RBP16043.1"/>
    <property type="molecule type" value="Genomic_DNA"/>
</dbReference>
<reference evidence="1 2" key="1">
    <citation type="submission" date="2018-06" db="EMBL/GenBank/DDBJ databases">
        <title>Genomic Encyclopedia of Type Strains, Phase IV (KMG-IV): sequencing the most valuable type-strain genomes for metagenomic binning, comparative biology and taxonomic classification.</title>
        <authorList>
            <person name="Goeker M."/>
        </authorList>
    </citation>
    <scope>NUCLEOTIDE SEQUENCE [LARGE SCALE GENOMIC DNA]</scope>
    <source>
        <strain evidence="1 2">DSM 24875</strain>
    </source>
</reference>
<evidence type="ECO:0000313" key="2">
    <source>
        <dbReference type="Proteomes" id="UP000253529"/>
    </source>
</evidence>
<protein>
    <recommendedName>
        <fullName evidence="3">Universal stress protein family protein</fullName>
    </recommendedName>
</protein>
<dbReference type="AlphaFoldDB" id="A0A366FMW2"/>
<accession>A0A366FMW2</accession>
<evidence type="ECO:0000313" key="1">
    <source>
        <dbReference type="EMBL" id="RBP16043.1"/>
    </source>
</evidence>
<evidence type="ECO:0008006" key="3">
    <source>
        <dbReference type="Google" id="ProtNLM"/>
    </source>
</evidence>
<dbReference type="SUPFAM" id="SSF52402">
    <property type="entry name" value="Adenine nucleotide alpha hydrolases-like"/>
    <property type="match status" value="2"/>
</dbReference>
<dbReference type="Gene3D" id="3.40.50.12370">
    <property type="match status" value="1"/>
</dbReference>
<sequence>MSLGNILVHVDSKPRTAVRLALALTIAQRTGARLTGLFAEKAEAQFVGSVPSWPSPHYAAALEEARSAFEVATPTLGDRAAFLDVNRGSDHEIGRRFVEIARTFDLVVLGQTHDAEPVPARLPEQAIYESGRPVLVVPFVGNYPDVGQRPLFAWRTSRGAARAAFDVLPLIGKDADALVVEVARKSDQRDEFADLLVANLAARGVRARYQHFVVDEVAVMDTLLSAVSDHAADILAIGAFDHGTQSLLGHGAGTRHILAHMTAPVLFSH</sequence>
<gene>
    <name evidence="1" type="ORF">DFR50_1064</name>
</gene>
<name>A0A366FMW2_9HYPH</name>
<dbReference type="OrthoDB" id="9804721at2"/>
<dbReference type="Proteomes" id="UP000253529">
    <property type="component" value="Unassembled WGS sequence"/>
</dbReference>
<comment type="caution">
    <text evidence="1">The sequence shown here is derived from an EMBL/GenBank/DDBJ whole genome shotgun (WGS) entry which is preliminary data.</text>
</comment>
<organism evidence="1 2">
    <name type="scientific">Roseiarcus fermentans</name>
    <dbReference type="NCBI Taxonomy" id="1473586"/>
    <lineage>
        <taxon>Bacteria</taxon>
        <taxon>Pseudomonadati</taxon>
        <taxon>Pseudomonadota</taxon>
        <taxon>Alphaproteobacteria</taxon>
        <taxon>Hyphomicrobiales</taxon>
        <taxon>Roseiarcaceae</taxon>
        <taxon>Roseiarcus</taxon>
    </lineage>
</organism>
<dbReference type="RefSeq" id="WP_113888381.1">
    <property type="nucleotide sequence ID" value="NZ_QNRK01000006.1"/>
</dbReference>